<dbReference type="AlphaFoldDB" id="A0A7X9FU03"/>
<accession>A0A7X9FU03</accession>
<dbReference type="Proteomes" id="UP000524246">
    <property type="component" value="Unassembled WGS sequence"/>
</dbReference>
<comment type="caution">
    <text evidence="4">The sequence shown here is derived from an EMBL/GenBank/DDBJ whole genome shotgun (WGS) entry which is preliminary data.</text>
</comment>
<evidence type="ECO:0008006" key="6">
    <source>
        <dbReference type="Google" id="ProtNLM"/>
    </source>
</evidence>
<feature type="non-terminal residue" evidence="4">
    <location>
        <position position="325"/>
    </location>
</feature>
<dbReference type="Gene3D" id="1.10.601.10">
    <property type="entry name" value="RNA Polymerase Primary Sigma Factor"/>
    <property type="match status" value="1"/>
</dbReference>
<organism evidence="4 5">
    <name type="scientific">SAR324 cluster bacterium</name>
    <dbReference type="NCBI Taxonomy" id="2024889"/>
    <lineage>
        <taxon>Bacteria</taxon>
        <taxon>Deltaproteobacteria</taxon>
        <taxon>SAR324 cluster</taxon>
    </lineage>
</organism>
<dbReference type="GO" id="GO:0003677">
    <property type="term" value="F:DNA binding"/>
    <property type="evidence" value="ECO:0007669"/>
    <property type="project" value="InterPro"/>
</dbReference>
<name>A0A7X9FU03_9DELT</name>
<protein>
    <recommendedName>
        <fullName evidence="6">RNA polymerase sigma factor RpoD</fullName>
    </recommendedName>
</protein>
<gene>
    <name evidence="4" type="ORF">GYA55_11905</name>
</gene>
<feature type="compositionally biased region" description="Basic residues" evidence="1">
    <location>
        <begin position="24"/>
        <end position="52"/>
    </location>
</feature>
<dbReference type="InterPro" id="IPR013325">
    <property type="entry name" value="RNA_pol_sigma_r2"/>
</dbReference>
<reference evidence="4 5" key="1">
    <citation type="journal article" date="2020" name="Biotechnol. Biofuels">
        <title>New insights from the biogas microbiome by comprehensive genome-resolved metagenomics of nearly 1600 species originating from multiple anaerobic digesters.</title>
        <authorList>
            <person name="Campanaro S."/>
            <person name="Treu L."/>
            <person name="Rodriguez-R L.M."/>
            <person name="Kovalovszki A."/>
            <person name="Ziels R.M."/>
            <person name="Maus I."/>
            <person name="Zhu X."/>
            <person name="Kougias P.G."/>
            <person name="Basile A."/>
            <person name="Luo G."/>
            <person name="Schluter A."/>
            <person name="Konstantinidis K.T."/>
            <person name="Angelidaki I."/>
        </authorList>
    </citation>
    <scope>NUCLEOTIDE SEQUENCE [LARGE SCALE GENOMIC DNA]</scope>
    <source>
        <strain evidence="4">AS27yjCOA_65</strain>
    </source>
</reference>
<feature type="domain" description="RNA polymerase sigma-70 region 1.2" evidence="2">
    <location>
        <begin position="292"/>
        <end position="323"/>
    </location>
</feature>
<dbReference type="GO" id="GO:0006352">
    <property type="term" value="P:DNA-templated transcription initiation"/>
    <property type="evidence" value="ECO:0007669"/>
    <property type="project" value="InterPro"/>
</dbReference>
<dbReference type="InterPro" id="IPR007127">
    <property type="entry name" value="RNA_pol_sigma_70_r1_1"/>
</dbReference>
<evidence type="ECO:0000259" key="3">
    <source>
        <dbReference type="Pfam" id="PF03979"/>
    </source>
</evidence>
<dbReference type="GO" id="GO:0016987">
    <property type="term" value="F:sigma factor activity"/>
    <property type="evidence" value="ECO:0007669"/>
    <property type="project" value="InterPro"/>
</dbReference>
<dbReference type="SUPFAM" id="SSF88946">
    <property type="entry name" value="Sigma2 domain of RNA polymerase sigma factors"/>
    <property type="match status" value="1"/>
</dbReference>
<dbReference type="Pfam" id="PF03979">
    <property type="entry name" value="Sigma70_r1_1"/>
    <property type="match status" value="1"/>
</dbReference>
<proteinExistence type="predicted"/>
<feature type="domain" description="RNA polymerase sigma factor 70 region 1.1" evidence="3">
    <location>
        <begin position="211"/>
        <end position="271"/>
    </location>
</feature>
<evidence type="ECO:0000259" key="2">
    <source>
        <dbReference type="Pfam" id="PF00140"/>
    </source>
</evidence>
<evidence type="ECO:0000313" key="4">
    <source>
        <dbReference type="EMBL" id="NMC63858.1"/>
    </source>
</evidence>
<dbReference type="InterPro" id="IPR009042">
    <property type="entry name" value="RNA_pol_sigma70_r1_2"/>
</dbReference>
<dbReference type="Pfam" id="PF00140">
    <property type="entry name" value="Sigma70_r1_2"/>
    <property type="match status" value="1"/>
</dbReference>
<feature type="region of interest" description="Disordered" evidence="1">
    <location>
        <begin position="24"/>
        <end position="72"/>
    </location>
</feature>
<dbReference type="Gene3D" id="1.10.220.120">
    <property type="entry name" value="Sigma-70 factor, region 1.1"/>
    <property type="match status" value="1"/>
</dbReference>
<dbReference type="InterPro" id="IPR042189">
    <property type="entry name" value="RNA_pol_sigma_70_r1_1_sf"/>
</dbReference>
<evidence type="ECO:0000256" key="1">
    <source>
        <dbReference type="SAM" id="MobiDB-lite"/>
    </source>
</evidence>
<dbReference type="EMBL" id="JAAZON010000543">
    <property type="protein sequence ID" value="NMC63858.1"/>
    <property type="molecule type" value="Genomic_DNA"/>
</dbReference>
<evidence type="ECO:0000313" key="5">
    <source>
        <dbReference type="Proteomes" id="UP000524246"/>
    </source>
</evidence>
<sequence length="325" mass="35406">MVHNKSVKRLKKIGGKKVLIKSSRGKVISKKMASAKKKSLSVKQPLKTKKTSQAKLQSSRKSKDSSLKTAHGKIAEKMALKKKIGGSLKGTLKPKIILGKGQKKTSMAFDSATPKIVGQKRVTKINRSEVGASRALKLPEISKRFLKTSPATESSAKRLSKAVNKEALFKKPLSRVFSTRSKLSTRGKAPGSDVGVDIDLDTDEAEATSSMTDVDRLLDLGKEKGYLTVEDLHEALDGEAVSEEQLEEAMSMFGEHDIDIVAGEDSKFESEGSFPAMRDEDVETVAIGKSTDPVRMYLREMGNVSLLTREGEVEIAKKIESGLKT</sequence>